<accession>A0ABV5YPU2</accession>
<organism evidence="2 3">
    <name type="scientific">Actinoallomurus acaciae</name>
    <dbReference type="NCBI Taxonomy" id="502577"/>
    <lineage>
        <taxon>Bacteria</taxon>
        <taxon>Bacillati</taxon>
        <taxon>Actinomycetota</taxon>
        <taxon>Actinomycetes</taxon>
        <taxon>Streptosporangiales</taxon>
        <taxon>Thermomonosporaceae</taxon>
        <taxon>Actinoallomurus</taxon>
    </lineage>
</organism>
<keyword evidence="1" id="KW-0812">Transmembrane</keyword>
<proteinExistence type="predicted"/>
<dbReference type="RefSeq" id="WP_378209848.1">
    <property type="nucleotide sequence ID" value="NZ_JBHLZP010000339.1"/>
</dbReference>
<keyword evidence="1" id="KW-0472">Membrane</keyword>
<keyword evidence="3" id="KW-1185">Reference proteome</keyword>
<comment type="caution">
    <text evidence="2">The sequence shown here is derived from an EMBL/GenBank/DDBJ whole genome shotgun (WGS) entry which is preliminary data.</text>
</comment>
<reference evidence="2 3" key="1">
    <citation type="submission" date="2024-09" db="EMBL/GenBank/DDBJ databases">
        <authorList>
            <person name="Sun Q."/>
            <person name="Mori K."/>
        </authorList>
    </citation>
    <scope>NUCLEOTIDE SEQUENCE [LARGE SCALE GENOMIC DNA]</scope>
    <source>
        <strain evidence="2 3">TBRC 0563</strain>
    </source>
</reference>
<feature type="transmembrane region" description="Helical" evidence="1">
    <location>
        <begin position="13"/>
        <end position="31"/>
    </location>
</feature>
<evidence type="ECO:0000313" key="3">
    <source>
        <dbReference type="Proteomes" id="UP001589627"/>
    </source>
</evidence>
<evidence type="ECO:0000313" key="2">
    <source>
        <dbReference type="EMBL" id="MFB9837066.1"/>
    </source>
</evidence>
<name>A0ABV5YPU2_9ACTN</name>
<gene>
    <name evidence="2" type="ORF">ACFFNX_33335</name>
</gene>
<dbReference type="EMBL" id="JBHLZP010000339">
    <property type="protein sequence ID" value="MFB9837066.1"/>
    <property type="molecule type" value="Genomic_DNA"/>
</dbReference>
<evidence type="ECO:0000256" key="1">
    <source>
        <dbReference type="SAM" id="Phobius"/>
    </source>
</evidence>
<dbReference type="Proteomes" id="UP001589627">
    <property type="component" value="Unassembled WGS sequence"/>
</dbReference>
<sequence length="56" mass="5814">MVHSGVPAAPYDVVVGVLSVVVLVQATVFAGRSTRLTGAGRVEPRLVSGPASRRNR</sequence>
<protein>
    <submittedName>
        <fullName evidence="2">Uncharacterized protein</fullName>
    </submittedName>
</protein>
<keyword evidence="1" id="KW-1133">Transmembrane helix</keyword>